<dbReference type="AlphaFoldDB" id="A0A972VX74"/>
<evidence type="ECO:0000313" key="1">
    <source>
        <dbReference type="EMBL" id="NQV65945.1"/>
    </source>
</evidence>
<name>A0A972VX74_9GAMM</name>
<reference evidence="1" key="1">
    <citation type="submission" date="2020-05" db="EMBL/GenBank/DDBJ databases">
        <title>Sulfur intermediates as new biogeochemical hubs in an aquatic model microbial ecosystem.</title>
        <authorList>
            <person name="Vigneron A."/>
        </authorList>
    </citation>
    <scope>NUCLEOTIDE SEQUENCE</scope>
    <source>
        <strain evidence="1">Bin.250</strain>
    </source>
</reference>
<protein>
    <submittedName>
        <fullName evidence="1">Uncharacterized protein</fullName>
    </submittedName>
</protein>
<gene>
    <name evidence="1" type="ORF">HQ497_11340</name>
</gene>
<sequence>MHQIFFIGHPEDVAELEIDENPASSFVCMSSQQFHRDARAQLYALVCGGFLADALEMELLDRELSDEGPYLYRLEETLMGRLADLEEDQVESFASLWTECEEIEALDLDANDLMDFIFLLVHFCQTACNDDLGVYIYADS</sequence>
<proteinExistence type="predicted"/>
<dbReference type="Proteomes" id="UP000754644">
    <property type="component" value="Unassembled WGS sequence"/>
</dbReference>
<accession>A0A972VX74</accession>
<dbReference type="EMBL" id="JABMOJ010000430">
    <property type="protein sequence ID" value="NQV65945.1"/>
    <property type="molecule type" value="Genomic_DNA"/>
</dbReference>
<comment type="caution">
    <text evidence="1">The sequence shown here is derived from an EMBL/GenBank/DDBJ whole genome shotgun (WGS) entry which is preliminary data.</text>
</comment>
<evidence type="ECO:0000313" key="2">
    <source>
        <dbReference type="Proteomes" id="UP000754644"/>
    </source>
</evidence>
<organism evidence="1 2">
    <name type="scientific">SAR86 cluster bacterium</name>
    <dbReference type="NCBI Taxonomy" id="2030880"/>
    <lineage>
        <taxon>Bacteria</taxon>
        <taxon>Pseudomonadati</taxon>
        <taxon>Pseudomonadota</taxon>
        <taxon>Gammaproteobacteria</taxon>
        <taxon>SAR86 cluster</taxon>
    </lineage>
</organism>